<dbReference type="InterPro" id="IPR010809">
    <property type="entry name" value="FliD_C"/>
</dbReference>
<sequence>MATISSLSSSSSSTKASSSLSTSTGIGGLVSGLDTDTIVDGLTLASRTKISKAQQKVDKLGWQQTAYRDVTTELKDFQSKYLDVLSGTNLTSTSAYNTVKASTTSLNVSATATSNAIAGSLTINKITQLAKNEMIKSSEVSDGLKSSTSLATYTDSDVSSLVSALTGKSIKMTLDGTVKTVTFDDTFVSNAGGTGATQATFLSAMQSKMDEVFGTSNGSSVVKATLSDGKLSFAASGSQLTVNALNSDKDTLTALGLTDGQTDKIKTTATLADLKLKTPLTGDSYSFSINSVDFKFSSTDSLSSIMDSINASDAGVKMAYSSTSDSLTLTANNGGSGDNIRVTDTDGLFAAFRLTTATGATTTAGQYATLTVNNKDITRSSNDFTIEGVKISLLNTATDESKISLNDDTSALKTTITNFVTDYNTLISSMNGLINETPDKDYQPLTTDQKASMSESAITAWEKKAKVGLLAQDNTLKSITSKMQSIMYSAGVKGGITLYNMGISSAGVDQKGKLTIDSNKLDTALSTLSSSSIKALFTTGTTGIANQLDSIITGAIKTSGVEGSRGTLVELAGYANTTSDTQNSISETITRSKKEIKDMNTALTKEHDHYWSKFTALETAMESLNSQSSMITSFSSGS</sequence>
<evidence type="ECO:0000256" key="1">
    <source>
        <dbReference type="ARBA" id="ARBA00009764"/>
    </source>
</evidence>
<keyword evidence="9" id="KW-0969">Cilium</keyword>
<evidence type="ECO:0000259" key="7">
    <source>
        <dbReference type="Pfam" id="PF02465"/>
    </source>
</evidence>
<organism evidence="9 10">
    <name type="scientific">Acetobacterium tundrae</name>
    <dbReference type="NCBI Taxonomy" id="132932"/>
    <lineage>
        <taxon>Bacteria</taxon>
        <taxon>Bacillati</taxon>
        <taxon>Bacillota</taxon>
        <taxon>Clostridia</taxon>
        <taxon>Eubacteriales</taxon>
        <taxon>Eubacteriaceae</taxon>
        <taxon>Acetobacterium</taxon>
    </lineage>
</organism>
<dbReference type="Pfam" id="PF02465">
    <property type="entry name" value="FliD_N"/>
    <property type="match status" value="1"/>
</dbReference>
<reference evidence="9 10" key="1">
    <citation type="journal article" date="2020" name="mSystems">
        <title>Defining Genomic and Predicted Metabolic Features of the Acetobacterium Genus.</title>
        <authorList>
            <person name="Ross D.E."/>
            <person name="Marshall C.W."/>
            <person name="Gulliver D."/>
            <person name="May H.D."/>
            <person name="Norman R.S."/>
        </authorList>
    </citation>
    <scope>NUCLEOTIDE SEQUENCE [LARGE SCALE GENOMIC DNA]</scope>
    <source>
        <strain evidence="9 10">DSM 9173</strain>
    </source>
</reference>
<keyword evidence="4 5" id="KW-0975">Bacterial flagellum</keyword>
<gene>
    <name evidence="9" type="primary">fliD</name>
    <name evidence="9" type="ORF">GH807_08295</name>
</gene>
<feature type="region of interest" description="Disordered" evidence="6">
    <location>
        <begin position="1"/>
        <end position="24"/>
    </location>
</feature>
<evidence type="ECO:0000313" key="10">
    <source>
        <dbReference type="Proteomes" id="UP000653358"/>
    </source>
</evidence>
<evidence type="ECO:0000256" key="2">
    <source>
        <dbReference type="ARBA" id="ARBA00011255"/>
    </source>
</evidence>
<keyword evidence="9" id="KW-0966">Cell projection</keyword>
<evidence type="ECO:0000256" key="5">
    <source>
        <dbReference type="RuleBase" id="RU362066"/>
    </source>
</evidence>
<comment type="function">
    <text evidence="5">Required for morphogenesis and for the elongation of the flagellar filament by facilitating polymerization of the flagellin monomers at the tip of growing filament. Forms a capping structure, which prevents flagellin subunits (transported through the central channel of the flagellum) from leaking out without polymerization at the distal end.</text>
</comment>
<dbReference type="InterPro" id="IPR003481">
    <property type="entry name" value="FliD_N"/>
</dbReference>
<protein>
    <recommendedName>
        <fullName evidence="5">Flagellar hook-associated protein 2</fullName>
        <shortName evidence="5">HAP2</shortName>
    </recommendedName>
    <alternativeName>
        <fullName evidence="5">Flagellar cap protein</fullName>
    </alternativeName>
</protein>
<evidence type="ECO:0000259" key="8">
    <source>
        <dbReference type="Pfam" id="PF07195"/>
    </source>
</evidence>
<dbReference type="PANTHER" id="PTHR30288:SF0">
    <property type="entry name" value="FLAGELLAR HOOK-ASSOCIATED PROTEIN 2"/>
    <property type="match status" value="1"/>
</dbReference>
<evidence type="ECO:0000256" key="6">
    <source>
        <dbReference type="SAM" id="MobiDB-lite"/>
    </source>
</evidence>
<evidence type="ECO:0000256" key="3">
    <source>
        <dbReference type="ARBA" id="ARBA00023054"/>
    </source>
</evidence>
<dbReference type="PANTHER" id="PTHR30288">
    <property type="entry name" value="FLAGELLAR CAP/ASSEMBLY PROTEIN FLID"/>
    <property type="match status" value="1"/>
</dbReference>
<dbReference type="InterPro" id="IPR040026">
    <property type="entry name" value="FliD"/>
</dbReference>
<dbReference type="RefSeq" id="WP_148604952.1">
    <property type="nucleotide sequence ID" value="NZ_RXYB01000017.1"/>
</dbReference>
<evidence type="ECO:0000256" key="4">
    <source>
        <dbReference type="ARBA" id="ARBA00023143"/>
    </source>
</evidence>
<keyword evidence="3" id="KW-0175">Coiled coil</keyword>
<name>A0ABR6WLC2_9FIRM</name>
<accession>A0ABR6WLC2</accession>
<comment type="caution">
    <text evidence="9">The sequence shown here is derived from an EMBL/GenBank/DDBJ whole genome shotgun (WGS) entry which is preliminary data.</text>
</comment>
<comment type="subcellular location">
    <subcellularLocation>
        <location evidence="5">Secreted</location>
    </subcellularLocation>
    <subcellularLocation>
        <location evidence="5">Bacterial flagellum</location>
    </subcellularLocation>
</comment>
<keyword evidence="10" id="KW-1185">Reference proteome</keyword>
<dbReference type="EMBL" id="WJBB01000008">
    <property type="protein sequence ID" value="MBC3797046.1"/>
    <property type="molecule type" value="Genomic_DNA"/>
</dbReference>
<dbReference type="Pfam" id="PF07195">
    <property type="entry name" value="FliD_C"/>
    <property type="match status" value="1"/>
</dbReference>
<proteinExistence type="inferred from homology"/>
<keyword evidence="5" id="KW-0964">Secreted</keyword>
<feature type="domain" description="Flagellar hook-associated protein 2 C-terminal" evidence="8">
    <location>
        <begin position="365"/>
        <end position="626"/>
    </location>
</feature>
<feature type="domain" description="Flagellar hook-associated protein 2 N-terminal" evidence="7">
    <location>
        <begin position="31"/>
        <end position="132"/>
    </location>
</feature>
<comment type="similarity">
    <text evidence="1 5">Belongs to the FliD family.</text>
</comment>
<dbReference type="Proteomes" id="UP000653358">
    <property type="component" value="Unassembled WGS sequence"/>
</dbReference>
<comment type="subunit">
    <text evidence="2 5">Homopentamer.</text>
</comment>
<evidence type="ECO:0000313" key="9">
    <source>
        <dbReference type="EMBL" id="MBC3797046.1"/>
    </source>
</evidence>
<keyword evidence="9" id="KW-0282">Flagellum</keyword>